<feature type="domain" description="Lactate/malate dehydrogenase C-terminal" evidence="10">
    <location>
        <begin position="147"/>
        <end position="303"/>
    </location>
</feature>
<evidence type="ECO:0000256" key="8">
    <source>
        <dbReference type="PIRSR" id="PIRSR000102-3"/>
    </source>
</evidence>
<dbReference type="PIRSF" id="PIRSF000102">
    <property type="entry name" value="Lac_mal_DH"/>
    <property type="match status" value="1"/>
</dbReference>
<evidence type="ECO:0000256" key="1">
    <source>
        <dbReference type="ARBA" id="ARBA00003966"/>
    </source>
</evidence>
<feature type="domain" description="Lactate/malate dehydrogenase N-terminal" evidence="9">
    <location>
        <begin position="4"/>
        <end position="142"/>
    </location>
</feature>
<evidence type="ECO:0000259" key="9">
    <source>
        <dbReference type="Pfam" id="PF00056"/>
    </source>
</evidence>
<proteinExistence type="inferred from homology"/>
<dbReference type="CDD" id="cd01339">
    <property type="entry name" value="LDH-like_MDH"/>
    <property type="match status" value="1"/>
</dbReference>
<evidence type="ECO:0000256" key="2">
    <source>
        <dbReference type="ARBA" id="ARBA00022532"/>
    </source>
</evidence>
<comment type="caution">
    <text evidence="11">The sequence shown here is derived from an EMBL/GenBank/DDBJ whole genome shotgun (WGS) entry which is preliminary data.</text>
</comment>
<feature type="active site" description="Proton acceptor" evidence="5 6">
    <location>
        <position position="175"/>
    </location>
</feature>
<dbReference type="InterPro" id="IPR001557">
    <property type="entry name" value="L-lactate/malate_DH"/>
</dbReference>
<dbReference type="GO" id="GO:0030060">
    <property type="term" value="F:L-malate dehydrogenase (NAD+) activity"/>
    <property type="evidence" value="ECO:0007669"/>
    <property type="project" value="UniProtKB-UniRule"/>
</dbReference>
<dbReference type="SUPFAM" id="SSF51735">
    <property type="entry name" value="NAD(P)-binding Rossmann-fold domains"/>
    <property type="match status" value="1"/>
</dbReference>
<dbReference type="PRINTS" id="PR00086">
    <property type="entry name" value="LLDHDRGNASE"/>
</dbReference>
<dbReference type="PANTHER" id="PTHR43128:SF16">
    <property type="entry name" value="L-LACTATE DEHYDROGENASE"/>
    <property type="match status" value="1"/>
</dbReference>
<accession>A0A429XMC4</accession>
<dbReference type="Gene3D" id="3.90.110.10">
    <property type="entry name" value="Lactate dehydrogenase/glycoside hydrolase, family 4, C-terminal"/>
    <property type="match status" value="1"/>
</dbReference>
<feature type="binding site" evidence="5 7">
    <location>
        <position position="120"/>
    </location>
    <ligand>
        <name>substrate</name>
    </ligand>
</feature>
<comment type="function">
    <text evidence="1 5">Catalyzes the reversible oxidation of malate to oxaloacetate.</text>
</comment>
<gene>
    <name evidence="5 11" type="primary">mdh</name>
    <name evidence="11" type="ORF">EIC27_03125</name>
</gene>
<dbReference type="InterPro" id="IPR022383">
    <property type="entry name" value="Lactate/malate_DH_C"/>
</dbReference>
<feature type="binding site" evidence="5 7">
    <location>
        <position position="151"/>
    </location>
    <ligand>
        <name>substrate</name>
    </ligand>
</feature>
<dbReference type="RefSeq" id="WP_126044691.1">
    <property type="nucleotide sequence ID" value="NZ_RXFM01000034.1"/>
</dbReference>
<dbReference type="GO" id="GO:0006099">
    <property type="term" value="P:tricarboxylic acid cycle"/>
    <property type="evidence" value="ECO:0007669"/>
    <property type="project" value="UniProtKB-UniRule"/>
</dbReference>
<dbReference type="EC" id="1.1.1.37" evidence="5"/>
<feature type="binding site" evidence="5 8">
    <location>
        <begin position="118"/>
        <end position="120"/>
    </location>
    <ligand>
        <name>NAD(+)</name>
        <dbReference type="ChEBI" id="CHEBI:57540"/>
    </ligand>
</feature>
<dbReference type="Gene3D" id="3.40.50.720">
    <property type="entry name" value="NAD(P)-binding Rossmann-like Domain"/>
    <property type="match status" value="1"/>
</dbReference>
<name>A0A429XMC4_9RICK</name>
<dbReference type="InterPro" id="IPR001236">
    <property type="entry name" value="Lactate/malate_DH_N"/>
</dbReference>
<dbReference type="EMBL" id="RXFM01000034">
    <property type="protein sequence ID" value="RST67537.1"/>
    <property type="molecule type" value="Genomic_DNA"/>
</dbReference>
<dbReference type="GO" id="GO:0004459">
    <property type="term" value="F:L-lactate dehydrogenase (NAD+) activity"/>
    <property type="evidence" value="ECO:0007669"/>
    <property type="project" value="TreeGrafter"/>
</dbReference>
<evidence type="ECO:0000256" key="3">
    <source>
        <dbReference type="ARBA" id="ARBA00023002"/>
    </source>
</evidence>
<evidence type="ECO:0000313" key="11">
    <source>
        <dbReference type="EMBL" id="RST67537.1"/>
    </source>
</evidence>
<feature type="binding site" evidence="5">
    <location>
        <position position="33"/>
    </location>
    <ligand>
        <name>NAD(+)</name>
        <dbReference type="ChEBI" id="CHEBI:57540"/>
    </ligand>
</feature>
<reference evidence="12" key="1">
    <citation type="submission" date="2018-11" db="EMBL/GenBank/DDBJ databases">
        <title>Phylogenetic, genomic, and biogeographic characterization of a novel and ubiquitous marine invertebrate-associated Rickettsiales parasite, Candidatus Marinoinvertebrata rohwerii, gen. nov., sp. nov.</title>
        <authorList>
            <person name="Klinges J.G."/>
            <person name="Rosales S.M."/>
            <person name="Mcminds R."/>
            <person name="Shaver E.C."/>
            <person name="Shantz A."/>
            <person name="Peters E.C."/>
            <person name="Burkepile D.E."/>
            <person name="Silliman B.R."/>
            <person name="Vega Thurber R.L."/>
        </authorList>
    </citation>
    <scope>NUCLEOTIDE SEQUENCE [LARGE SCALE GENOMIC DNA]</scope>
    <source>
        <strain evidence="12">a_cerv_44</strain>
    </source>
</reference>
<dbReference type="SUPFAM" id="SSF56327">
    <property type="entry name" value="LDH C-terminal domain-like"/>
    <property type="match status" value="1"/>
</dbReference>
<sequence length="316" mass="33981">MRKKIALIGGGNIGGTLAYIAASKEIGDIVILDRSKEYAAGKALDIEESLPVMKKDVTLVGTDYYSDIKDSDLVIITAGVARKPGMSRDDLLSVNAGVIKVVAEGVKKYAPNAFVIVITNPLDAIVYAFLKYSGFSRKKVIGMAGVLDSARFNLFLARELNASVKDIKSFVLGGHGDTMVPLIRYTNIGGVPLLDLIKQGRITSNKVQEIVERTKSGGAEIVKLLKNGSAFYAPATSAIRMAISYLNNSRQLFPCSVYLEGEYGLNDICMGVPTFIGANGVEDIVQITFNQEEQAIFDKSAKAVGDLVTAMQKVLN</sequence>
<dbReference type="OrthoDB" id="9802969at2"/>
<evidence type="ECO:0000256" key="4">
    <source>
        <dbReference type="ARBA" id="ARBA00023027"/>
    </source>
</evidence>
<feature type="binding site" evidence="5 7">
    <location>
        <position position="88"/>
    </location>
    <ligand>
        <name>substrate</name>
    </ligand>
</feature>
<dbReference type="AlphaFoldDB" id="A0A429XMC4"/>
<dbReference type="FunFam" id="3.40.50.720:FF:000018">
    <property type="entry name" value="Malate dehydrogenase"/>
    <property type="match status" value="1"/>
</dbReference>
<feature type="binding site" evidence="5 8">
    <location>
        <position position="95"/>
    </location>
    <ligand>
        <name>NAD(+)</name>
        <dbReference type="ChEBI" id="CHEBI:57540"/>
    </ligand>
</feature>
<dbReference type="InterPro" id="IPR036291">
    <property type="entry name" value="NAD(P)-bd_dom_sf"/>
</dbReference>
<feature type="binding site" evidence="5 8">
    <location>
        <begin position="9"/>
        <end position="14"/>
    </location>
    <ligand>
        <name>NAD(+)</name>
        <dbReference type="ChEBI" id="CHEBI:57540"/>
    </ligand>
</feature>
<keyword evidence="4 5" id="KW-0520">NAD</keyword>
<dbReference type="PANTHER" id="PTHR43128">
    <property type="entry name" value="L-2-HYDROXYCARBOXYLATE DEHYDROGENASE (NAD(P)(+))"/>
    <property type="match status" value="1"/>
</dbReference>
<dbReference type="Pfam" id="PF02866">
    <property type="entry name" value="Ldh_1_C"/>
    <property type="match status" value="1"/>
</dbReference>
<keyword evidence="3 5" id="KW-0560">Oxidoreductase</keyword>
<feature type="binding site" evidence="5 7">
    <location>
        <position position="82"/>
    </location>
    <ligand>
        <name>substrate</name>
    </ligand>
</feature>
<comment type="catalytic activity">
    <reaction evidence="5">
        <text>(S)-malate + NAD(+) = oxaloacetate + NADH + H(+)</text>
        <dbReference type="Rhea" id="RHEA:21432"/>
        <dbReference type="ChEBI" id="CHEBI:15378"/>
        <dbReference type="ChEBI" id="CHEBI:15589"/>
        <dbReference type="ChEBI" id="CHEBI:16452"/>
        <dbReference type="ChEBI" id="CHEBI:57540"/>
        <dbReference type="ChEBI" id="CHEBI:57945"/>
        <dbReference type="EC" id="1.1.1.37"/>
    </reaction>
</comment>
<dbReference type="HAMAP" id="MF_00487">
    <property type="entry name" value="Malate_dehydrog_3"/>
    <property type="match status" value="1"/>
</dbReference>
<organism evidence="11 12">
    <name type="scientific">Candidatus Aquarickettsia rohweri</name>
    <dbReference type="NCBI Taxonomy" id="2602574"/>
    <lineage>
        <taxon>Bacteria</taxon>
        <taxon>Pseudomonadati</taxon>
        <taxon>Pseudomonadota</taxon>
        <taxon>Alphaproteobacteria</taxon>
        <taxon>Rickettsiales</taxon>
        <taxon>Candidatus Midichloriaceae</taxon>
        <taxon>Candidatus Aquarickettsia</taxon>
    </lineage>
</organism>
<dbReference type="NCBIfam" id="NF004863">
    <property type="entry name" value="PRK06223.1"/>
    <property type="match status" value="1"/>
</dbReference>
<evidence type="ECO:0000313" key="12">
    <source>
        <dbReference type="Proteomes" id="UP000279470"/>
    </source>
</evidence>
<comment type="similarity">
    <text evidence="5">Belongs to the LDH/MDH superfamily. MDH type 3 family.</text>
</comment>
<dbReference type="Proteomes" id="UP000279470">
    <property type="component" value="Unassembled WGS sequence"/>
</dbReference>
<evidence type="ECO:0000256" key="6">
    <source>
        <dbReference type="PIRSR" id="PIRSR000102-1"/>
    </source>
</evidence>
<evidence type="ECO:0000256" key="5">
    <source>
        <dbReference type="HAMAP-Rule" id="MF_00487"/>
    </source>
</evidence>
<protein>
    <recommendedName>
        <fullName evidence="5">Malate dehydrogenase</fullName>
        <ecNumber evidence="5">1.1.1.37</ecNumber>
    </recommendedName>
</protein>
<keyword evidence="12" id="KW-1185">Reference proteome</keyword>
<keyword evidence="2 5" id="KW-0816">Tricarboxylic acid cycle</keyword>
<evidence type="ECO:0000256" key="7">
    <source>
        <dbReference type="PIRSR" id="PIRSR000102-2"/>
    </source>
</evidence>
<dbReference type="FunFam" id="3.90.110.10:FF:000004">
    <property type="entry name" value="Malate dehydrogenase"/>
    <property type="match status" value="1"/>
</dbReference>
<dbReference type="Pfam" id="PF00056">
    <property type="entry name" value="Ldh_1_N"/>
    <property type="match status" value="1"/>
</dbReference>
<dbReference type="InterPro" id="IPR015955">
    <property type="entry name" value="Lactate_DH/Glyco_Ohase_4_C"/>
</dbReference>
<dbReference type="GO" id="GO:0006089">
    <property type="term" value="P:lactate metabolic process"/>
    <property type="evidence" value="ECO:0007669"/>
    <property type="project" value="TreeGrafter"/>
</dbReference>
<dbReference type="NCBIfam" id="TIGR01763">
    <property type="entry name" value="MalateDH_bact"/>
    <property type="match status" value="1"/>
</dbReference>
<evidence type="ECO:0000259" key="10">
    <source>
        <dbReference type="Pfam" id="PF02866"/>
    </source>
</evidence>
<dbReference type="InterPro" id="IPR011275">
    <property type="entry name" value="Malate_DH_type3"/>
</dbReference>